<evidence type="ECO:0000256" key="6">
    <source>
        <dbReference type="PIRSR" id="PIRSR600101-1"/>
    </source>
</evidence>
<dbReference type="SUPFAM" id="SSF56235">
    <property type="entry name" value="N-terminal nucleophile aminohydrolases (Ntn hydrolases)"/>
    <property type="match status" value="1"/>
</dbReference>
<keyword evidence="11" id="KW-1185">Reference proteome</keyword>
<evidence type="ECO:0000313" key="10">
    <source>
        <dbReference type="EMBL" id="EJW03820.1"/>
    </source>
</evidence>
<dbReference type="GO" id="GO:0005886">
    <property type="term" value="C:plasma membrane"/>
    <property type="evidence" value="ECO:0007669"/>
    <property type="project" value="TreeGrafter"/>
</dbReference>
<keyword evidence="8" id="KW-0378">Hydrolase</keyword>
<comment type="pathway">
    <text evidence="3 8">Sulfur metabolism; glutathione metabolism.</text>
</comment>
<dbReference type="InterPro" id="IPR029055">
    <property type="entry name" value="Ntn_hydrolases_N"/>
</dbReference>
<dbReference type="EMBL" id="AFBI03000030">
    <property type="protein sequence ID" value="EJW03820.1"/>
    <property type="molecule type" value="Genomic_DNA"/>
</dbReference>
<dbReference type="Proteomes" id="UP000003163">
    <property type="component" value="Unassembled WGS sequence"/>
</dbReference>
<dbReference type="GO" id="GO:0006751">
    <property type="term" value="P:glutathione catabolic process"/>
    <property type="evidence" value="ECO:0007669"/>
    <property type="project" value="UniProtKB-UniRule"/>
</dbReference>
<evidence type="ECO:0000256" key="3">
    <source>
        <dbReference type="ARBA" id="ARBA00005115"/>
    </source>
</evidence>
<keyword evidence="8" id="KW-0012">Acyltransferase</keyword>
<dbReference type="EC" id="3.4.19.13" evidence="8"/>
<gene>
    <name evidence="10" type="ORF">EDEG_01912</name>
</gene>
<dbReference type="Gene3D" id="1.10.246.130">
    <property type="match status" value="1"/>
</dbReference>
<evidence type="ECO:0000256" key="9">
    <source>
        <dbReference type="SAM" id="MobiDB-lite"/>
    </source>
</evidence>
<evidence type="ECO:0000256" key="1">
    <source>
        <dbReference type="ARBA" id="ARBA00001049"/>
    </source>
</evidence>
<evidence type="ECO:0000256" key="2">
    <source>
        <dbReference type="ARBA" id="ARBA00001089"/>
    </source>
</evidence>
<name>J9DMJ4_EDHAE</name>
<dbReference type="EC" id="2.3.2.2" evidence="8"/>
<dbReference type="InterPro" id="IPR000101">
    <property type="entry name" value="GGT_peptidase"/>
</dbReference>
<feature type="region of interest" description="Disordered" evidence="9">
    <location>
        <begin position="202"/>
        <end position="342"/>
    </location>
</feature>
<evidence type="ECO:0000256" key="5">
    <source>
        <dbReference type="ARBA" id="ARBA00047417"/>
    </source>
</evidence>
<organism evidence="10 11">
    <name type="scientific">Edhazardia aedis (strain USNM 41457)</name>
    <name type="common">Microsporidian parasite</name>
    <dbReference type="NCBI Taxonomy" id="1003232"/>
    <lineage>
        <taxon>Eukaryota</taxon>
        <taxon>Fungi</taxon>
        <taxon>Fungi incertae sedis</taxon>
        <taxon>Microsporidia</taxon>
        <taxon>Edhazardia</taxon>
    </lineage>
</organism>
<evidence type="ECO:0000256" key="7">
    <source>
        <dbReference type="PIRSR" id="PIRSR600101-2"/>
    </source>
</evidence>
<comment type="similarity">
    <text evidence="4">Belongs to the gamma-glutamyltransferase family.</text>
</comment>
<evidence type="ECO:0000313" key="11">
    <source>
        <dbReference type="Proteomes" id="UP000003163"/>
    </source>
</evidence>
<feature type="compositionally biased region" description="Basic and acidic residues" evidence="9">
    <location>
        <begin position="312"/>
        <end position="332"/>
    </location>
</feature>
<dbReference type="InterPro" id="IPR043137">
    <property type="entry name" value="GGT_ssub_C"/>
</dbReference>
<comment type="catalytic activity">
    <reaction evidence="2 8">
        <text>glutathione + H2O = L-cysteinylglycine + L-glutamate</text>
        <dbReference type="Rhea" id="RHEA:28807"/>
        <dbReference type="ChEBI" id="CHEBI:15377"/>
        <dbReference type="ChEBI" id="CHEBI:29985"/>
        <dbReference type="ChEBI" id="CHEBI:57925"/>
        <dbReference type="ChEBI" id="CHEBI:61694"/>
        <dbReference type="EC" id="3.4.19.13"/>
    </reaction>
</comment>
<dbReference type="Gene3D" id="3.60.20.40">
    <property type="match status" value="1"/>
</dbReference>
<feature type="binding site" evidence="7">
    <location>
        <begin position="780"/>
        <end position="781"/>
    </location>
    <ligand>
        <name>L-glutamate</name>
        <dbReference type="ChEBI" id="CHEBI:29985"/>
    </ligand>
</feature>
<dbReference type="PRINTS" id="PR01210">
    <property type="entry name" value="GGTRANSPTASE"/>
</dbReference>
<feature type="compositionally biased region" description="Basic and acidic residues" evidence="9">
    <location>
        <begin position="61"/>
        <end position="71"/>
    </location>
</feature>
<feature type="binding site" evidence="7">
    <location>
        <position position="752"/>
    </location>
    <ligand>
        <name>L-glutamate</name>
        <dbReference type="ChEBI" id="CHEBI:29985"/>
    </ligand>
</feature>
<dbReference type="FunCoup" id="J9DMJ4">
    <property type="interactions" value="31"/>
</dbReference>
<feature type="region of interest" description="Disordered" evidence="9">
    <location>
        <begin position="56"/>
        <end position="85"/>
    </location>
</feature>
<dbReference type="InParanoid" id="J9DMJ4"/>
<dbReference type="FunFam" id="3.60.20.40:FF:000001">
    <property type="entry name" value="Gamma-glutamyltranspeptidase 1"/>
    <property type="match status" value="1"/>
</dbReference>
<dbReference type="PANTHER" id="PTHR11686">
    <property type="entry name" value="GAMMA GLUTAMYL TRANSPEPTIDASE"/>
    <property type="match status" value="1"/>
</dbReference>
<proteinExistence type="inferred from homology"/>
<dbReference type="AlphaFoldDB" id="J9DMJ4"/>
<accession>J9DMJ4</accession>
<evidence type="ECO:0000256" key="8">
    <source>
        <dbReference type="RuleBase" id="RU368068"/>
    </source>
</evidence>
<dbReference type="GO" id="GO:0036374">
    <property type="term" value="F:glutathione hydrolase activity"/>
    <property type="evidence" value="ECO:0007669"/>
    <property type="project" value="UniProtKB-UniRule"/>
</dbReference>
<comment type="caution">
    <text evidence="10">The sequence shown here is derived from an EMBL/GenBank/DDBJ whole genome shotgun (WGS) entry which is preliminary data.</text>
</comment>
<dbReference type="VEuPathDB" id="MicrosporidiaDB:EDEG_01912"/>
<feature type="compositionally biased region" description="Polar residues" evidence="9">
    <location>
        <begin position="72"/>
        <end position="85"/>
    </location>
</feature>
<feature type="active site" description="Nucleophile" evidence="6">
    <location>
        <position position="710"/>
    </location>
</feature>
<feature type="binding site" evidence="7">
    <location>
        <position position="801"/>
    </location>
    <ligand>
        <name>L-glutamate</name>
        <dbReference type="ChEBI" id="CHEBI:29985"/>
    </ligand>
</feature>
<dbReference type="GO" id="GO:0103068">
    <property type="term" value="F:leukotriene C4 gamma-glutamyl transferase activity"/>
    <property type="evidence" value="ECO:0007669"/>
    <property type="project" value="UniProtKB-EC"/>
</dbReference>
<feature type="binding site" evidence="7">
    <location>
        <begin position="728"/>
        <end position="730"/>
    </location>
    <ligand>
        <name>L-glutamate</name>
        <dbReference type="ChEBI" id="CHEBI:29985"/>
    </ligand>
</feature>
<feature type="compositionally biased region" description="Basic residues" evidence="9">
    <location>
        <begin position="217"/>
        <end position="226"/>
    </location>
</feature>
<comment type="function">
    <text evidence="8">Cleaves the gamma-glutamyl peptide bond of glutathione and glutathione conjugates.</text>
</comment>
<protein>
    <recommendedName>
        <fullName evidence="8">Glutathione hydrolase</fullName>
        <ecNumber evidence="8">2.3.2.2</ecNumber>
        <ecNumber evidence="8">3.4.19.13</ecNumber>
    </recommendedName>
    <alternativeName>
        <fullName evidence="8">Gamma-glutamyltransferase</fullName>
    </alternativeName>
    <alternativeName>
        <fullName evidence="8">Gamma-glutamyltranspeptidase</fullName>
    </alternativeName>
</protein>
<feature type="binding site" evidence="7">
    <location>
        <position position="433"/>
    </location>
    <ligand>
        <name>L-glutamate</name>
        <dbReference type="ChEBI" id="CHEBI:29985"/>
    </ligand>
</feature>
<keyword evidence="8 10" id="KW-0808">Transferase</keyword>
<comment type="catalytic activity">
    <reaction evidence="1 8">
        <text>an S-substituted glutathione + H2O = an S-substituted L-cysteinylglycine + L-glutamate</text>
        <dbReference type="Rhea" id="RHEA:59468"/>
        <dbReference type="ChEBI" id="CHEBI:15377"/>
        <dbReference type="ChEBI" id="CHEBI:29985"/>
        <dbReference type="ChEBI" id="CHEBI:90779"/>
        <dbReference type="ChEBI" id="CHEBI:143103"/>
        <dbReference type="EC" id="3.4.19.13"/>
    </reaction>
</comment>
<comment type="catalytic activity">
    <reaction evidence="5 8">
        <text>an N-terminal (5-L-glutamyl)-[peptide] + an alpha-amino acid = 5-L-glutamyl amino acid + an N-terminal L-alpha-aminoacyl-[peptide]</text>
        <dbReference type="Rhea" id="RHEA:23904"/>
        <dbReference type="Rhea" id="RHEA-COMP:9780"/>
        <dbReference type="Rhea" id="RHEA-COMP:9795"/>
        <dbReference type="ChEBI" id="CHEBI:77644"/>
        <dbReference type="ChEBI" id="CHEBI:78597"/>
        <dbReference type="ChEBI" id="CHEBI:78599"/>
        <dbReference type="ChEBI" id="CHEBI:78608"/>
        <dbReference type="EC" id="2.3.2.2"/>
    </reaction>
</comment>
<sequence>MKYSVTLILITTFGKIKSEHTHYEDDLKESDDFDVESEFLGEKCCPDNTKSLVHKKSKHINSFEKSEKSSFPEDSTSGDDNFYSANLVSTENDSEFGSVLNKKDDDFLNSKDDLEDNLNENETGSIEKIEKESLEDDDKNCPENECMEESKSSSEFGGSSVNNEITDKNVVSDVDEHLKRNLNRIQEDKYKFYGEYNIDSREKNVNNRSGGKNILKNTKKKNNIRKKNNDHNKTNPKNGNKNFFPNKDNSTINVPNKEQKDSKDAEKNHISSTYDPKKEDDNKLDHKNNLKDGENLGDKLNKSANKNIIDTTPKEEFINKKLQPENTEKEENPSNDNKPQTPICRSGMLVFPNGKITGTCFQHGAISTEVPLCSKIGSDIMKIGGNAVDAAVASTLCVGIINAFSSGIGGGGFLLIRIPQPNGEDIVDSFDFRETAPKKINSEMLQKSPEMTRKGGLAVGVPGEIRGLYEAHKKYGKLPWNKLFDEPIKIARNFEVSEQLSIRLKKMENFILSDPGLREIYSQNGKLVRTGDIIHRENLAKTLETLAFDPESFYSGVIADKMIESIKKEGGVMEKSDLMEYKALKRDILKSNFRGYELLTMSLPTSGLFVVEALNILEHFDLEELKKAGESVKPKPEYPHYQLLVEIFKFIGAGRGKMADPAFLPNWKSIVNEIVNTQTAEAIAKKIDFNHTLNDSEYNFEGIMPEDHGTTHINVIDSDEMTVSLTSTINLEFGAKFMCPNTGIIFNNEIDDFYVPNVKNAFDLAQMPKNVVEPGKRPFSSASPLILHKYNEMVVLGAAGGTRIPTSIITIIFHLLLGKSLEEAIDAPRIHNQFLPKVTYIEYNFQNDIEKYLSQRGHKLEISAQNNIFTSVQGIHMIKMPNGEKIIQAVSDKRKGGLSDGY</sequence>
<reference evidence="10 11" key="1">
    <citation type="submission" date="2011-08" db="EMBL/GenBank/DDBJ databases">
        <authorList>
            <person name="Liu Z.J."/>
            <person name="Shi F.L."/>
            <person name="Lu J.Q."/>
            <person name="Li M."/>
            <person name="Wang Z.L."/>
        </authorList>
    </citation>
    <scope>NUCLEOTIDE SEQUENCE [LARGE SCALE GENOMIC DNA]</scope>
    <source>
        <strain evidence="10 11">USNM 41457</strain>
    </source>
</reference>
<reference evidence="11" key="2">
    <citation type="submission" date="2015-07" db="EMBL/GenBank/DDBJ databases">
        <title>Contrasting host-pathogen interactions and genome evolution in two generalist and specialist microsporidian pathogens of mosquitoes.</title>
        <authorList>
            <consortium name="The Broad Institute Genomics Platform"/>
            <consortium name="The Broad Institute Genome Sequencing Center for Infectious Disease"/>
            <person name="Cuomo C.A."/>
            <person name="Sanscrainte N.D."/>
            <person name="Goldberg J.M."/>
            <person name="Heiman D."/>
            <person name="Young S."/>
            <person name="Zeng Q."/>
            <person name="Becnel J.J."/>
            <person name="Birren B.W."/>
        </authorList>
    </citation>
    <scope>NUCLEOTIDE SEQUENCE [LARGE SCALE GENOMIC DNA]</scope>
    <source>
        <strain evidence="11">USNM 41457</strain>
    </source>
</reference>
<feature type="compositionally biased region" description="Basic and acidic residues" evidence="9">
    <location>
        <begin position="257"/>
        <end position="301"/>
    </location>
</feature>
<dbReference type="OrthoDB" id="1081007at2759"/>
<feature type="region of interest" description="Disordered" evidence="9">
    <location>
        <begin position="109"/>
        <end position="168"/>
    </location>
</feature>
<dbReference type="PANTHER" id="PTHR11686:SF9">
    <property type="entry name" value="RE13973P"/>
    <property type="match status" value="1"/>
</dbReference>
<dbReference type="Pfam" id="PF01019">
    <property type="entry name" value="G_glu_transpept"/>
    <property type="match status" value="1"/>
</dbReference>
<dbReference type="NCBIfam" id="TIGR00066">
    <property type="entry name" value="g_glut_trans"/>
    <property type="match status" value="1"/>
</dbReference>
<dbReference type="STRING" id="1003232.J9DMJ4"/>
<feature type="compositionally biased region" description="Low complexity" evidence="9">
    <location>
        <begin position="235"/>
        <end position="249"/>
    </location>
</feature>
<dbReference type="InterPro" id="IPR043138">
    <property type="entry name" value="GGT_lsub"/>
</dbReference>
<dbReference type="HOGENOM" id="CLU_321317_0_0_1"/>
<evidence type="ECO:0000256" key="4">
    <source>
        <dbReference type="ARBA" id="ARBA00009381"/>
    </source>
</evidence>